<proteinExistence type="inferred from homology"/>
<dbReference type="STRING" id="1797460.A3E73_02470"/>
<evidence type="ECO:0000313" key="5">
    <source>
        <dbReference type="EMBL" id="OGD55591.1"/>
    </source>
</evidence>
<dbReference type="GO" id="GO:0016757">
    <property type="term" value="F:glycosyltransferase activity"/>
    <property type="evidence" value="ECO:0007669"/>
    <property type="project" value="UniProtKB-KW"/>
</dbReference>
<dbReference type="Pfam" id="PF00535">
    <property type="entry name" value="Glycos_transf_2"/>
    <property type="match status" value="1"/>
</dbReference>
<dbReference type="CDD" id="cd04186">
    <property type="entry name" value="GT_2_like_c"/>
    <property type="match status" value="1"/>
</dbReference>
<accession>A0A1F5DKN7</accession>
<keyword evidence="3" id="KW-0808">Transferase</keyword>
<gene>
    <name evidence="5" type="ORF">A3E73_02470</name>
</gene>
<evidence type="ECO:0000259" key="4">
    <source>
        <dbReference type="Pfam" id="PF00535"/>
    </source>
</evidence>
<dbReference type="PANTHER" id="PTHR43179:SF12">
    <property type="entry name" value="GALACTOFURANOSYLTRANSFERASE GLFT2"/>
    <property type="match status" value="1"/>
</dbReference>
<evidence type="ECO:0000256" key="3">
    <source>
        <dbReference type="ARBA" id="ARBA00022679"/>
    </source>
</evidence>
<evidence type="ECO:0000313" key="6">
    <source>
        <dbReference type="Proteomes" id="UP000176791"/>
    </source>
</evidence>
<keyword evidence="2" id="KW-0328">Glycosyltransferase</keyword>
<feature type="domain" description="Glycosyltransferase 2-like" evidence="4">
    <location>
        <begin position="8"/>
        <end position="145"/>
    </location>
</feature>
<dbReference type="Proteomes" id="UP000176791">
    <property type="component" value="Unassembled WGS sequence"/>
</dbReference>
<dbReference type="SUPFAM" id="SSF53448">
    <property type="entry name" value="Nucleotide-diphospho-sugar transferases"/>
    <property type="match status" value="1"/>
</dbReference>
<dbReference type="InterPro" id="IPR001173">
    <property type="entry name" value="Glyco_trans_2-like"/>
</dbReference>
<organism evidence="5 6">
    <name type="scientific">Candidatus Beckwithbacteria bacterium RIFCSPHIGHO2_12_FULL_47_17</name>
    <dbReference type="NCBI Taxonomy" id="1797460"/>
    <lineage>
        <taxon>Bacteria</taxon>
        <taxon>Candidatus Beckwithiibacteriota</taxon>
    </lineage>
</organism>
<sequence>MIKLCTVILEYQNPKMTLETIESLEKARLPEGVKQQIVVVDNSPVPDGSLKKALKKFKNIKLITTLQNTGFAGGNNLGIKRGLKWGAEYFLLINNDVVVDRQFLHHLLAAKADLAVPKIYFAKGYEYHKDRYQADELGKVIWYAGGQFDWKEVFGRHRGVDEVDTGRYDQTKAVDFANFCCVLIKKEVFAKIGLLDPDYFLYWEDADFSHRAQLAGFKQVFVPQSKVWHKSSGSSGSGSQLHDYYITRNRLVFGFKYAVWRTKLALLRQSFRQLLTGRPGERKGVIDFYLHRLGKGSFI</sequence>
<dbReference type="PANTHER" id="PTHR43179">
    <property type="entry name" value="RHAMNOSYLTRANSFERASE WBBL"/>
    <property type="match status" value="1"/>
</dbReference>
<comment type="caution">
    <text evidence="5">The sequence shown here is derived from an EMBL/GenBank/DDBJ whole genome shotgun (WGS) entry which is preliminary data.</text>
</comment>
<protein>
    <recommendedName>
        <fullName evidence="4">Glycosyltransferase 2-like domain-containing protein</fullName>
    </recommendedName>
</protein>
<reference evidence="5 6" key="1">
    <citation type="journal article" date="2016" name="Nat. Commun.">
        <title>Thousands of microbial genomes shed light on interconnected biogeochemical processes in an aquifer system.</title>
        <authorList>
            <person name="Anantharaman K."/>
            <person name="Brown C.T."/>
            <person name="Hug L.A."/>
            <person name="Sharon I."/>
            <person name="Castelle C.J."/>
            <person name="Probst A.J."/>
            <person name="Thomas B.C."/>
            <person name="Singh A."/>
            <person name="Wilkins M.J."/>
            <person name="Karaoz U."/>
            <person name="Brodie E.L."/>
            <person name="Williams K.H."/>
            <person name="Hubbard S.S."/>
            <person name="Banfield J.F."/>
        </authorList>
    </citation>
    <scope>NUCLEOTIDE SEQUENCE [LARGE SCALE GENOMIC DNA]</scope>
</reference>
<dbReference type="AlphaFoldDB" id="A0A1F5DKN7"/>
<evidence type="ECO:0000256" key="2">
    <source>
        <dbReference type="ARBA" id="ARBA00022676"/>
    </source>
</evidence>
<comment type="similarity">
    <text evidence="1">Belongs to the glycosyltransferase 2 family.</text>
</comment>
<dbReference type="EMBL" id="MEZN01000040">
    <property type="protein sequence ID" value="OGD55591.1"/>
    <property type="molecule type" value="Genomic_DNA"/>
</dbReference>
<name>A0A1F5DKN7_9BACT</name>
<dbReference type="InterPro" id="IPR029044">
    <property type="entry name" value="Nucleotide-diphossugar_trans"/>
</dbReference>
<evidence type="ECO:0000256" key="1">
    <source>
        <dbReference type="ARBA" id="ARBA00006739"/>
    </source>
</evidence>
<dbReference type="Gene3D" id="3.90.550.10">
    <property type="entry name" value="Spore Coat Polysaccharide Biosynthesis Protein SpsA, Chain A"/>
    <property type="match status" value="1"/>
</dbReference>